<reference evidence="16 17" key="1">
    <citation type="submission" date="2009-10" db="EMBL/GenBank/DDBJ databases">
        <authorList>
            <person name="Qin X."/>
            <person name="Bachman B."/>
            <person name="Battles P."/>
            <person name="Bell A."/>
            <person name="Bess C."/>
            <person name="Bickham C."/>
            <person name="Chaboub L."/>
            <person name="Chen D."/>
            <person name="Coyle M."/>
            <person name="Deiros D.R."/>
            <person name="Dinh H."/>
            <person name="Forbes L."/>
            <person name="Fowler G."/>
            <person name="Francisco L."/>
            <person name="Fu Q."/>
            <person name="Gubbala S."/>
            <person name="Hale W."/>
            <person name="Han Y."/>
            <person name="Hemphill L."/>
            <person name="Highlander S.K."/>
            <person name="Hirani K."/>
            <person name="Hogues M."/>
            <person name="Jackson L."/>
            <person name="Jakkamsetti A."/>
            <person name="Javaid M."/>
            <person name="Jiang H."/>
            <person name="Korchina V."/>
            <person name="Kovar C."/>
            <person name="Lara F."/>
            <person name="Lee S."/>
            <person name="Mata R."/>
            <person name="Mathew T."/>
            <person name="Moen C."/>
            <person name="Morales K."/>
            <person name="Munidasa M."/>
            <person name="Nazareth L."/>
            <person name="Ngo R."/>
            <person name="Nguyen L."/>
            <person name="Okwuonu G."/>
            <person name="Ongeri F."/>
            <person name="Patil S."/>
            <person name="Petrosino J."/>
            <person name="Pham C."/>
            <person name="Pham P."/>
            <person name="Pu L.-L."/>
            <person name="Puazo M."/>
            <person name="Raj R."/>
            <person name="Reid J."/>
            <person name="Rouhana J."/>
            <person name="Saada N."/>
            <person name="Shang Y."/>
            <person name="Simmons D."/>
            <person name="Thornton R."/>
            <person name="Warren J."/>
            <person name="Weissenberger G."/>
            <person name="Zhang J."/>
            <person name="Zhang L."/>
            <person name="Zhou C."/>
            <person name="Zhu D."/>
            <person name="Muzny D."/>
            <person name="Worley K."/>
            <person name="Gibbs R."/>
        </authorList>
    </citation>
    <scope>NUCLEOTIDE SEQUENCE [LARGE SCALE GENOMIC DNA]</scope>
    <source>
        <strain evidence="16 17">DSM 17361</strain>
    </source>
</reference>
<evidence type="ECO:0000256" key="6">
    <source>
        <dbReference type="ARBA" id="ARBA00023004"/>
    </source>
</evidence>
<dbReference type="InterPro" id="IPR000531">
    <property type="entry name" value="Beta-barrel_TonB"/>
</dbReference>
<keyword evidence="13" id="KW-0732">Signal</keyword>
<evidence type="ECO:0000256" key="3">
    <source>
        <dbReference type="ARBA" id="ARBA00022452"/>
    </source>
</evidence>
<feature type="domain" description="TonB-dependent receptor-like beta-barrel" evidence="14">
    <location>
        <begin position="423"/>
        <end position="765"/>
    </location>
</feature>
<comment type="similarity">
    <text evidence="11 12">Belongs to the TonB-dependent receptor family.</text>
</comment>
<dbReference type="Pfam" id="PF00593">
    <property type="entry name" value="TonB_dep_Rec_b-barrel"/>
    <property type="match status" value="1"/>
</dbReference>
<evidence type="ECO:0000256" key="4">
    <source>
        <dbReference type="ARBA" id="ARBA00022496"/>
    </source>
</evidence>
<dbReference type="HOGENOM" id="CLU_008287_15_2_10"/>
<proteinExistence type="inferred from homology"/>
<evidence type="ECO:0000256" key="7">
    <source>
        <dbReference type="ARBA" id="ARBA00023065"/>
    </source>
</evidence>
<keyword evidence="2 11" id="KW-0813">Transport</keyword>
<dbReference type="InterPro" id="IPR012910">
    <property type="entry name" value="Plug_dom"/>
</dbReference>
<keyword evidence="3 11" id="KW-1134">Transmembrane beta strand</keyword>
<keyword evidence="5 11" id="KW-0812">Transmembrane</keyword>
<evidence type="ECO:0000256" key="10">
    <source>
        <dbReference type="ARBA" id="ARBA00023237"/>
    </source>
</evidence>
<evidence type="ECO:0000256" key="8">
    <source>
        <dbReference type="ARBA" id="ARBA00023077"/>
    </source>
</evidence>
<dbReference type="InterPro" id="IPR039426">
    <property type="entry name" value="TonB-dep_rcpt-like"/>
</dbReference>
<sequence length="803" mass="90931">MNRMICMGVAMFAGSLSVSANTVPSLLSDSSRIYDLDEVTVISQPKEQFRLRLQPVSSSMFSGMDAARLSARDLRELSAYVPNFTMPVYGSRYTSSVYMRGTGARVNSPAVGIYVDGMPLMSKSAFNTHIYELSRVDVLRGPQATLYGLNSEAGLVRLYTKNPMDYQGTDLSIGGGSRFYRKAEVAHYNKVNDRFAFSIAGFYNGQDGFFKNQATGEDADKYNEAGGRLRLIFRPTNRWNINYLADYQYTRQNAFPYGVLDDKGIATDPNTNRQNNYRRNIFNTAIDFKYHGMGYDFNSTSSYQYLKDYMMMDIDYSPADFMEMEERQLHSSYTQEFTLKSNKPVVGFWNWTVGMFGGFSWLRTNSNVDFGHDMDAFLGNSIQKSMYNAMVGSMSKRFIAQGMSPEAAAKQAAKMIERAGGVSMTTDMKNVPGTYHTPTYNLGFYHESNFNITNQLTATLGLRYDWNYVRIVYDSEAAVSSTAKVMGREATVNVSSMLNDRRHNYFEELLPKFGLTYRLSDNGSNIYAMVSKGYRAGGYNIQMFSDILQTEIQNNSTQRANYEVPHTKDDYDNIERTIMYKPEVSWNHEVGTHLNLFDNQLQFDLAAFYMKINNQQLSQMAGNYGFGRMMTNAGKSMSCGIEASMRGQAIDDHLAWMLCYGYTHAVFDEYTDTIMVNRTKTFVDYKKNKVPFVPEHTFAASVDYRFDLPAGYMLRNITVGANVNGQGKVYWDEANTMNQKVYTVLGAHLAFNLGKVKLNVWGRNLTDSRYNVFAVNSGATGKSNWFAQRGNPLQVGADLNIHF</sequence>
<keyword evidence="16" id="KW-0675">Receptor</keyword>
<dbReference type="PANTHER" id="PTHR32552:SF81">
    <property type="entry name" value="TONB-DEPENDENT OUTER MEMBRANE RECEPTOR"/>
    <property type="match status" value="1"/>
</dbReference>
<dbReference type="PANTHER" id="PTHR32552">
    <property type="entry name" value="FERRICHROME IRON RECEPTOR-RELATED"/>
    <property type="match status" value="1"/>
</dbReference>
<evidence type="ECO:0000256" key="9">
    <source>
        <dbReference type="ARBA" id="ARBA00023136"/>
    </source>
</evidence>
<keyword evidence="8 12" id="KW-0798">TonB box</keyword>
<evidence type="ECO:0000256" key="12">
    <source>
        <dbReference type="RuleBase" id="RU003357"/>
    </source>
</evidence>
<evidence type="ECO:0000256" key="5">
    <source>
        <dbReference type="ARBA" id="ARBA00022692"/>
    </source>
</evidence>
<evidence type="ECO:0000256" key="1">
    <source>
        <dbReference type="ARBA" id="ARBA00004571"/>
    </source>
</evidence>
<keyword evidence="4" id="KW-0410">Iron transport</keyword>
<keyword evidence="6" id="KW-0408">Iron</keyword>
<dbReference type="GO" id="GO:0006826">
    <property type="term" value="P:iron ion transport"/>
    <property type="evidence" value="ECO:0007669"/>
    <property type="project" value="UniProtKB-KW"/>
</dbReference>
<feature type="signal peptide" evidence="13">
    <location>
        <begin position="1"/>
        <end position="20"/>
    </location>
</feature>
<keyword evidence="7" id="KW-0406">Ion transport</keyword>
<evidence type="ECO:0000259" key="14">
    <source>
        <dbReference type="Pfam" id="PF00593"/>
    </source>
</evidence>
<dbReference type="RefSeq" id="WP_007174034.1">
    <property type="nucleotide sequence ID" value="NZ_GG704781.1"/>
</dbReference>
<dbReference type="eggNOG" id="COG4772">
    <property type="taxonomic scope" value="Bacteria"/>
</dbReference>
<dbReference type="SUPFAM" id="SSF56935">
    <property type="entry name" value="Porins"/>
    <property type="match status" value="1"/>
</dbReference>
<gene>
    <name evidence="16" type="ORF">HMPREF0645_1931</name>
</gene>
<protein>
    <submittedName>
        <fullName evidence="16">TonB-dependent receptor</fullName>
    </submittedName>
</protein>
<evidence type="ECO:0000256" key="2">
    <source>
        <dbReference type="ARBA" id="ARBA00022448"/>
    </source>
</evidence>
<dbReference type="AlphaFoldDB" id="D1PY96"/>
<feature type="chain" id="PRO_5003026781" evidence="13">
    <location>
        <begin position="21"/>
        <end position="803"/>
    </location>
</feature>
<dbReference type="EMBL" id="ACKS01000076">
    <property type="protein sequence ID" value="EFA43647.1"/>
    <property type="molecule type" value="Genomic_DNA"/>
</dbReference>
<dbReference type="OrthoDB" id="9775095at2"/>
<keyword evidence="10 11" id="KW-0998">Cell outer membrane</keyword>
<dbReference type="PROSITE" id="PS52016">
    <property type="entry name" value="TONB_DEPENDENT_REC_3"/>
    <property type="match status" value="1"/>
</dbReference>
<keyword evidence="17" id="KW-1185">Reference proteome</keyword>
<evidence type="ECO:0000259" key="15">
    <source>
        <dbReference type="Pfam" id="PF07715"/>
    </source>
</evidence>
<comment type="caution">
    <text evidence="16">The sequence shown here is derived from an EMBL/GenBank/DDBJ whole genome shotgun (WGS) entry which is preliminary data.</text>
</comment>
<dbReference type="Proteomes" id="UP000003160">
    <property type="component" value="Unassembled WGS sequence"/>
</dbReference>
<accession>D1PY96</accession>
<keyword evidence="9 11" id="KW-0472">Membrane</keyword>
<comment type="subcellular location">
    <subcellularLocation>
        <location evidence="1 11">Cell outer membrane</location>
        <topology evidence="1 11">Multi-pass membrane protein</topology>
    </subcellularLocation>
</comment>
<dbReference type="GO" id="GO:0009279">
    <property type="term" value="C:cell outer membrane"/>
    <property type="evidence" value="ECO:0007669"/>
    <property type="project" value="UniProtKB-SubCell"/>
</dbReference>
<dbReference type="InterPro" id="IPR036942">
    <property type="entry name" value="Beta-barrel_TonB_sf"/>
</dbReference>
<evidence type="ECO:0000313" key="17">
    <source>
        <dbReference type="Proteomes" id="UP000003160"/>
    </source>
</evidence>
<evidence type="ECO:0000256" key="13">
    <source>
        <dbReference type="SAM" id="SignalP"/>
    </source>
</evidence>
<name>D1PY96_9BACT</name>
<feature type="domain" description="TonB-dependent receptor plug" evidence="15">
    <location>
        <begin position="54"/>
        <end position="154"/>
    </location>
</feature>
<dbReference type="Pfam" id="PF07715">
    <property type="entry name" value="Plug"/>
    <property type="match status" value="1"/>
</dbReference>
<evidence type="ECO:0000256" key="11">
    <source>
        <dbReference type="PROSITE-ProRule" id="PRU01360"/>
    </source>
</evidence>
<evidence type="ECO:0000313" key="16">
    <source>
        <dbReference type="EMBL" id="EFA43647.1"/>
    </source>
</evidence>
<dbReference type="Gene3D" id="2.40.170.20">
    <property type="entry name" value="TonB-dependent receptor, beta-barrel domain"/>
    <property type="match status" value="2"/>
</dbReference>
<organism evidence="16 17">
    <name type="scientific">Hallella bergensis DSM 17361</name>
    <dbReference type="NCBI Taxonomy" id="585502"/>
    <lineage>
        <taxon>Bacteria</taxon>
        <taxon>Pseudomonadati</taxon>
        <taxon>Bacteroidota</taxon>
        <taxon>Bacteroidia</taxon>
        <taxon>Bacteroidales</taxon>
        <taxon>Prevotellaceae</taxon>
        <taxon>Hallella</taxon>
    </lineage>
</organism>